<keyword evidence="1" id="KW-0472">Membrane</keyword>
<evidence type="ECO:0000256" key="1">
    <source>
        <dbReference type="SAM" id="Phobius"/>
    </source>
</evidence>
<dbReference type="STRING" id="1121267.CCUN_0995"/>
<organism evidence="2 3">
    <name type="scientific">Campylobacter cuniculorum DSM 23162 = LMG 24588</name>
    <dbReference type="NCBI Taxonomy" id="1121267"/>
    <lineage>
        <taxon>Bacteria</taxon>
        <taxon>Pseudomonadati</taxon>
        <taxon>Campylobacterota</taxon>
        <taxon>Epsilonproteobacteria</taxon>
        <taxon>Campylobacterales</taxon>
        <taxon>Campylobacteraceae</taxon>
        <taxon>Campylobacter</taxon>
    </lineage>
</organism>
<reference evidence="2 3" key="1">
    <citation type="submission" date="2017-04" db="EMBL/GenBank/DDBJ databases">
        <title>Complete genome sequence of the Campylobacter cuniculorum type strain LMG24588.</title>
        <authorList>
            <person name="Miller W.G."/>
            <person name="Yee E."/>
            <person name="Revez J."/>
            <person name="Bono J.L."/>
            <person name="Rossi M."/>
        </authorList>
    </citation>
    <scope>NUCLEOTIDE SEQUENCE [LARGE SCALE GENOMIC DNA]</scope>
    <source>
        <strain evidence="2 3">LMG 24588</strain>
    </source>
</reference>
<gene>
    <name evidence="2" type="ORF">CCUN_0995</name>
</gene>
<evidence type="ECO:0000313" key="3">
    <source>
        <dbReference type="Proteomes" id="UP000192902"/>
    </source>
</evidence>
<dbReference type="Proteomes" id="UP000192902">
    <property type="component" value="Chromosome"/>
</dbReference>
<feature type="transmembrane region" description="Helical" evidence="1">
    <location>
        <begin position="31"/>
        <end position="54"/>
    </location>
</feature>
<accession>A0A1W6BX36</accession>
<name>A0A1W6BX36_9BACT</name>
<protein>
    <submittedName>
        <fullName evidence="2">Putative membrane protein</fullName>
    </submittedName>
</protein>
<keyword evidence="1" id="KW-1133">Transmembrane helix</keyword>
<sequence>MRGKKIFLLLICLCHLCFYLVFLSFKLLDLSMILSFEFAFLSALLIIFISYLNYKKNILAKTKEYHFEKKPLMIFLKKMKKNQKILNFKEMNDDLKPNFKEKLQNFALFFSLMKFLAYGILVAGFLFLKNQNHLSILGYLSGISALLICVLFFTLRVKYES</sequence>
<dbReference type="EMBL" id="CP020867">
    <property type="protein sequence ID" value="ARJ56600.1"/>
    <property type="molecule type" value="Genomic_DNA"/>
</dbReference>
<dbReference type="KEGG" id="ccun:CCUN_0995"/>
<feature type="transmembrane region" description="Helical" evidence="1">
    <location>
        <begin position="134"/>
        <end position="155"/>
    </location>
</feature>
<dbReference type="OrthoDB" id="5363423at2"/>
<feature type="transmembrane region" description="Helical" evidence="1">
    <location>
        <begin position="7"/>
        <end position="25"/>
    </location>
</feature>
<evidence type="ECO:0000313" key="2">
    <source>
        <dbReference type="EMBL" id="ARJ56600.1"/>
    </source>
</evidence>
<keyword evidence="1" id="KW-0812">Transmembrane</keyword>
<proteinExistence type="predicted"/>
<feature type="transmembrane region" description="Helical" evidence="1">
    <location>
        <begin position="106"/>
        <end position="128"/>
    </location>
</feature>
<dbReference type="AlphaFoldDB" id="A0A1W6BX36"/>